<gene>
    <name evidence="1" type="ORF">PCON_13504</name>
</gene>
<dbReference type="Proteomes" id="UP000018144">
    <property type="component" value="Unassembled WGS sequence"/>
</dbReference>
<proteinExistence type="predicted"/>
<keyword evidence="2" id="KW-1185">Reference proteome</keyword>
<evidence type="ECO:0000313" key="1">
    <source>
        <dbReference type="EMBL" id="CCX32653.1"/>
    </source>
</evidence>
<evidence type="ECO:0000313" key="2">
    <source>
        <dbReference type="Proteomes" id="UP000018144"/>
    </source>
</evidence>
<reference evidence="1 2" key="1">
    <citation type="journal article" date="2013" name="PLoS Genet.">
        <title>The genome and development-dependent transcriptomes of Pyronema confluens: a window into fungal evolution.</title>
        <authorList>
            <person name="Traeger S."/>
            <person name="Altegoer F."/>
            <person name="Freitag M."/>
            <person name="Gabaldon T."/>
            <person name="Kempken F."/>
            <person name="Kumar A."/>
            <person name="Marcet-Houben M."/>
            <person name="Poggeler S."/>
            <person name="Stajich J.E."/>
            <person name="Nowrousian M."/>
        </authorList>
    </citation>
    <scope>NUCLEOTIDE SEQUENCE [LARGE SCALE GENOMIC DNA]</scope>
    <source>
        <strain evidence="2">CBS 100304</strain>
        <tissue evidence="1">Vegetative mycelium</tissue>
    </source>
</reference>
<name>U4LL32_PYROM</name>
<organism evidence="1 2">
    <name type="scientific">Pyronema omphalodes (strain CBS 100304)</name>
    <name type="common">Pyronema confluens</name>
    <dbReference type="NCBI Taxonomy" id="1076935"/>
    <lineage>
        <taxon>Eukaryota</taxon>
        <taxon>Fungi</taxon>
        <taxon>Dikarya</taxon>
        <taxon>Ascomycota</taxon>
        <taxon>Pezizomycotina</taxon>
        <taxon>Pezizomycetes</taxon>
        <taxon>Pezizales</taxon>
        <taxon>Pyronemataceae</taxon>
        <taxon>Pyronema</taxon>
    </lineage>
</organism>
<sequence>MLFPITLAGTVQGRSFYCPHSTCVQHAGSISSIS</sequence>
<dbReference type="EMBL" id="HF935906">
    <property type="protein sequence ID" value="CCX32653.1"/>
    <property type="molecule type" value="Genomic_DNA"/>
</dbReference>
<accession>U4LL32</accession>
<protein>
    <submittedName>
        <fullName evidence="1">Uncharacterized protein</fullName>
    </submittedName>
</protein>
<dbReference type="AlphaFoldDB" id="U4LL32"/>